<sequence length="60" mass="6918">MLRGDQKDLRITIAPKHTGQYRQVYLNCDVAFGDFSHVEADCWDHVLTELARLKEEAKGK</sequence>
<proteinExistence type="predicted"/>
<name>A0A0E9TRF2_ANGAN</name>
<reference evidence="1" key="1">
    <citation type="submission" date="2014-11" db="EMBL/GenBank/DDBJ databases">
        <authorList>
            <person name="Amaro Gonzalez C."/>
        </authorList>
    </citation>
    <scope>NUCLEOTIDE SEQUENCE</scope>
</reference>
<protein>
    <submittedName>
        <fullName evidence="1">Uncharacterized protein</fullName>
    </submittedName>
</protein>
<accession>A0A0E9TRF2</accession>
<evidence type="ECO:0000313" key="1">
    <source>
        <dbReference type="EMBL" id="JAH55470.1"/>
    </source>
</evidence>
<reference evidence="1" key="2">
    <citation type="journal article" date="2015" name="Fish Shellfish Immunol.">
        <title>Early steps in the European eel (Anguilla anguilla)-Vibrio vulnificus interaction in the gills: Role of the RtxA13 toxin.</title>
        <authorList>
            <person name="Callol A."/>
            <person name="Pajuelo D."/>
            <person name="Ebbesson L."/>
            <person name="Teles M."/>
            <person name="MacKenzie S."/>
            <person name="Amaro C."/>
        </authorList>
    </citation>
    <scope>NUCLEOTIDE SEQUENCE</scope>
</reference>
<organism evidence="1">
    <name type="scientific">Anguilla anguilla</name>
    <name type="common">European freshwater eel</name>
    <name type="synonym">Muraena anguilla</name>
    <dbReference type="NCBI Taxonomy" id="7936"/>
    <lineage>
        <taxon>Eukaryota</taxon>
        <taxon>Metazoa</taxon>
        <taxon>Chordata</taxon>
        <taxon>Craniata</taxon>
        <taxon>Vertebrata</taxon>
        <taxon>Euteleostomi</taxon>
        <taxon>Actinopterygii</taxon>
        <taxon>Neopterygii</taxon>
        <taxon>Teleostei</taxon>
        <taxon>Anguilliformes</taxon>
        <taxon>Anguillidae</taxon>
        <taxon>Anguilla</taxon>
    </lineage>
</organism>
<dbReference type="EMBL" id="GBXM01053107">
    <property type="protein sequence ID" value="JAH55470.1"/>
    <property type="molecule type" value="Transcribed_RNA"/>
</dbReference>
<dbReference type="AlphaFoldDB" id="A0A0E9TRF2"/>